<dbReference type="PANTHER" id="PTHR32026">
    <property type="entry name" value="METHYLTRANSFERASE-LIKE PROTEIN 24"/>
    <property type="match status" value="1"/>
</dbReference>
<dbReference type="InterPro" id="IPR025714">
    <property type="entry name" value="Methyltranfer_dom"/>
</dbReference>
<dbReference type="AlphaFoldDB" id="A0A0R3PFM7"/>
<dbReference type="WBParaSite" id="ACOC_0000299901-mRNA-1">
    <property type="protein sequence ID" value="ACOC_0000299901-mRNA-1"/>
    <property type="gene ID" value="ACOC_0000299901"/>
</dbReference>
<dbReference type="OMA" id="WLYSHEI"/>
<evidence type="ECO:0000313" key="3">
    <source>
        <dbReference type="Proteomes" id="UP000267027"/>
    </source>
</evidence>
<protein>
    <submittedName>
        <fullName evidence="4">Methyltranfer_dom domain-containing protein</fullName>
    </submittedName>
</protein>
<dbReference type="Pfam" id="PF13383">
    <property type="entry name" value="Methyltransf_22"/>
    <property type="match status" value="1"/>
</dbReference>
<dbReference type="OrthoDB" id="5815019at2759"/>
<dbReference type="PANTHER" id="PTHR32026:SF27">
    <property type="entry name" value="METHYLTRANSFERASE FKBM DOMAIN-CONTAINING PROTEIN-RELATED"/>
    <property type="match status" value="1"/>
</dbReference>
<gene>
    <name evidence="2" type="ORF">ACOC_LOCUS3000</name>
</gene>
<dbReference type="Proteomes" id="UP000267027">
    <property type="component" value="Unassembled WGS sequence"/>
</dbReference>
<dbReference type="InterPro" id="IPR026913">
    <property type="entry name" value="METTL24"/>
</dbReference>
<evidence type="ECO:0000313" key="2">
    <source>
        <dbReference type="EMBL" id="VDM54585.1"/>
    </source>
</evidence>
<reference evidence="2 3" key="2">
    <citation type="submission" date="2018-11" db="EMBL/GenBank/DDBJ databases">
        <authorList>
            <consortium name="Pathogen Informatics"/>
        </authorList>
    </citation>
    <scope>NUCLEOTIDE SEQUENCE [LARGE SCALE GENOMIC DNA]</scope>
    <source>
        <strain evidence="2 3">Costa Rica</strain>
    </source>
</reference>
<evidence type="ECO:0000313" key="4">
    <source>
        <dbReference type="WBParaSite" id="ACOC_0000299901-mRNA-1"/>
    </source>
</evidence>
<proteinExistence type="predicted"/>
<accession>A0A0R3PFM7</accession>
<keyword evidence="3" id="KW-1185">Reference proteome</keyword>
<dbReference type="STRING" id="334426.A0A0R3PFM7"/>
<sequence length="198" mass="22885">MKSNAWRIVQGLTNAEKLVRVGTTNDGGKWICSPFRIPLQCKLVSLGLYNEVTFERELQYITNSRCSIYGYDMNEQSPKTEEILKKIRTKTRKATISNTTDETRNIISELELLKVDIEGEISIPFLKRLECNYCTEIMVEIHGTPYDTATLLRLLSNHGYWLYSHEINGAWHTLCEFSFIHESAFTRYGATPMARYLN</sequence>
<organism evidence="4">
    <name type="scientific">Angiostrongylus costaricensis</name>
    <name type="common">Nematode worm</name>
    <dbReference type="NCBI Taxonomy" id="334426"/>
    <lineage>
        <taxon>Eukaryota</taxon>
        <taxon>Metazoa</taxon>
        <taxon>Ecdysozoa</taxon>
        <taxon>Nematoda</taxon>
        <taxon>Chromadorea</taxon>
        <taxon>Rhabditida</taxon>
        <taxon>Rhabditina</taxon>
        <taxon>Rhabditomorpha</taxon>
        <taxon>Strongyloidea</taxon>
        <taxon>Metastrongylidae</taxon>
        <taxon>Angiostrongylus</taxon>
    </lineage>
</organism>
<name>A0A0R3PFM7_ANGCS</name>
<reference evidence="4" key="1">
    <citation type="submission" date="2017-02" db="UniProtKB">
        <authorList>
            <consortium name="WormBaseParasite"/>
        </authorList>
    </citation>
    <scope>IDENTIFICATION</scope>
</reference>
<evidence type="ECO:0000259" key="1">
    <source>
        <dbReference type="Pfam" id="PF13383"/>
    </source>
</evidence>
<feature type="domain" description="Methyltransferase" evidence="1">
    <location>
        <begin position="17"/>
        <end position="76"/>
    </location>
</feature>
<dbReference type="EMBL" id="UYYA01000744">
    <property type="protein sequence ID" value="VDM54585.1"/>
    <property type="molecule type" value="Genomic_DNA"/>
</dbReference>